<dbReference type="GO" id="GO:0016787">
    <property type="term" value="F:hydrolase activity"/>
    <property type="evidence" value="ECO:0007669"/>
    <property type="project" value="InterPro"/>
</dbReference>
<organism evidence="3 4">
    <name type="scientific">Gimesia chilikensis</name>
    <dbReference type="NCBI Taxonomy" id="2605989"/>
    <lineage>
        <taxon>Bacteria</taxon>
        <taxon>Pseudomonadati</taxon>
        <taxon>Planctomycetota</taxon>
        <taxon>Planctomycetia</taxon>
        <taxon>Planctomycetales</taxon>
        <taxon>Planctomycetaceae</taxon>
        <taxon>Gimesia</taxon>
    </lineage>
</organism>
<accession>A0A517PHC4</accession>
<evidence type="ECO:0000259" key="2">
    <source>
        <dbReference type="Pfam" id="PF06439"/>
    </source>
</evidence>
<feature type="signal peptide" evidence="1">
    <location>
        <begin position="1"/>
        <end position="25"/>
    </location>
</feature>
<feature type="chain" id="PRO_5022189598" description="3-keto-alpha-glucoside-1,2-lyase/3-keto-2-hydroxy-glucal hydratase domain-containing protein" evidence="1">
    <location>
        <begin position="26"/>
        <end position="271"/>
    </location>
</feature>
<evidence type="ECO:0000313" key="3">
    <source>
        <dbReference type="EMBL" id="QDT18775.1"/>
    </source>
</evidence>
<dbReference type="Gene3D" id="2.60.120.560">
    <property type="entry name" value="Exo-inulinase, domain 1"/>
    <property type="match status" value="1"/>
</dbReference>
<dbReference type="OrthoDB" id="9787527at2"/>
<feature type="domain" description="3-keto-alpha-glucoside-1,2-lyase/3-keto-2-hydroxy-glucal hydratase" evidence="2">
    <location>
        <begin position="33"/>
        <end position="261"/>
    </location>
</feature>
<evidence type="ECO:0000256" key="1">
    <source>
        <dbReference type="SAM" id="SignalP"/>
    </source>
</evidence>
<proteinExistence type="predicted"/>
<dbReference type="EMBL" id="CP036266">
    <property type="protein sequence ID" value="QDT18775.1"/>
    <property type="molecule type" value="Genomic_DNA"/>
</dbReference>
<evidence type="ECO:0000313" key="4">
    <source>
        <dbReference type="Proteomes" id="UP000320421"/>
    </source>
</evidence>
<gene>
    <name evidence="3" type="ORF">HG66A1_05370</name>
</gene>
<sequence length="271" mass="30159" precursor="true">MKTASALIAGLSLCLTLCLPATLSAEEKATQEKWIPLFNGKNLDGWTVKIRGYEPGVNYADTFRVKDGLLTVDYEHYDAFDEKFGHIFYKDSFSHYIIRVEYRFIGDQVKGGPGWAFRNSGIMVHGQSPESMSLDQRFPVSIEVQLLGGKPTGKRSTANLCTPGTNVVMDNKLFMPHCIDSSSKTYRGDQWVTVDVEVKGNKIIKHVIDGETVLSYTKPQLDPKDADAQKLIEQGAPIMLDKGTISLQSESHPVQFRKVELLNLAPENSSN</sequence>
<keyword evidence="1" id="KW-0732">Signal</keyword>
<dbReference type="Pfam" id="PF06439">
    <property type="entry name" value="3keto-disac_hyd"/>
    <property type="match status" value="1"/>
</dbReference>
<dbReference type="InterPro" id="IPR010496">
    <property type="entry name" value="AL/BT2_dom"/>
</dbReference>
<protein>
    <recommendedName>
        <fullName evidence="2">3-keto-alpha-glucoside-1,2-lyase/3-keto-2-hydroxy-glucal hydratase domain-containing protein</fullName>
    </recommendedName>
</protein>
<reference evidence="3 4" key="1">
    <citation type="submission" date="2019-02" db="EMBL/GenBank/DDBJ databases">
        <title>Deep-cultivation of Planctomycetes and their phenomic and genomic characterization uncovers novel biology.</title>
        <authorList>
            <person name="Wiegand S."/>
            <person name="Jogler M."/>
            <person name="Boedeker C."/>
            <person name="Pinto D."/>
            <person name="Vollmers J."/>
            <person name="Rivas-Marin E."/>
            <person name="Kohn T."/>
            <person name="Peeters S.H."/>
            <person name="Heuer A."/>
            <person name="Rast P."/>
            <person name="Oberbeckmann S."/>
            <person name="Bunk B."/>
            <person name="Jeske O."/>
            <person name="Meyerdierks A."/>
            <person name="Storesund J.E."/>
            <person name="Kallscheuer N."/>
            <person name="Luecker S."/>
            <person name="Lage O.M."/>
            <person name="Pohl T."/>
            <person name="Merkel B.J."/>
            <person name="Hornburger P."/>
            <person name="Mueller R.-W."/>
            <person name="Bruemmer F."/>
            <person name="Labrenz M."/>
            <person name="Spormann A.M."/>
            <person name="Op den Camp H."/>
            <person name="Overmann J."/>
            <person name="Amann R."/>
            <person name="Jetten M.S.M."/>
            <person name="Mascher T."/>
            <person name="Medema M.H."/>
            <person name="Devos D.P."/>
            <person name="Kaster A.-K."/>
            <person name="Ovreas L."/>
            <person name="Rohde M."/>
            <person name="Galperin M.Y."/>
            <person name="Jogler C."/>
        </authorList>
    </citation>
    <scope>NUCLEOTIDE SEQUENCE [LARGE SCALE GENOMIC DNA]</scope>
    <source>
        <strain evidence="3 4">HG66A1</strain>
    </source>
</reference>
<dbReference type="RefSeq" id="WP_145180558.1">
    <property type="nucleotide sequence ID" value="NZ_CP036266.1"/>
</dbReference>
<dbReference type="AlphaFoldDB" id="A0A517PHC4"/>
<keyword evidence="4" id="KW-1185">Reference proteome</keyword>
<name>A0A517PHC4_9PLAN</name>
<dbReference type="Proteomes" id="UP000320421">
    <property type="component" value="Chromosome"/>
</dbReference>